<dbReference type="Proteomes" id="UP001501600">
    <property type="component" value="Unassembled WGS sequence"/>
</dbReference>
<evidence type="ECO:0000259" key="5">
    <source>
        <dbReference type="PROSITE" id="PS51635"/>
    </source>
</evidence>
<dbReference type="PANTHER" id="PTHR14226">
    <property type="entry name" value="NEUROPATHY TARGET ESTERASE/SWISS CHEESE D.MELANOGASTER"/>
    <property type="match status" value="1"/>
</dbReference>
<keyword evidence="1 4" id="KW-0378">Hydrolase</keyword>
<feature type="short sequence motif" description="GXSXG" evidence="4">
    <location>
        <begin position="47"/>
        <end position="51"/>
    </location>
</feature>
<dbReference type="InterPro" id="IPR050301">
    <property type="entry name" value="NTE"/>
</dbReference>
<dbReference type="PROSITE" id="PS51635">
    <property type="entry name" value="PNPLA"/>
    <property type="match status" value="1"/>
</dbReference>
<dbReference type="CDD" id="cd07209">
    <property type="entry name" value="Pat_hypo_Ecoli_Z1214_like"/>
    <property type="match status" value="1"/>
</dbReference>
<comment type="caution">
    <text evidence="4">Lacks conserved residue(s) required for the propagation of feature annotation.</text>
</comment>
<organism evidence="6 7">
    <name type="scientific">Ferrimonas gelatinilytica</name>
    <dbReference type="NCBI Taxonomy" id="1255257"/>
    <lineage>
        <taxon>Bacteria</taxon>
        <taxon>Pseudomonadati</taxon>
        <taxon>Pseudomonadota</taxon>
        <taxon>Gammaproteobacteria</taxon>
        <taxon>Alteromonadales</taxon>
        <taxon>Ferrimonadaceae</taxon>
        <taxon>Ferrimonas</taxon>
    </lineage>
</organism>
<evidence type="ECO:0000256" key="1">
    <source>
        <dbReference type="ARBA" id="ARBA00022801"/>
    </source>
</evidence>
<keyword evidence="2 4" id="KW-0442">Lipid degradation</keyword>
<evidence type="ECO:0000313" key="7">
    <source>
        <dbReference type="Proteomes" id="UP001501600"/>
    </source>
</evidence>
<feature type="active site" description="Nucleophile" evidence="4">
    <location>
        <position position="49"/>
    </location>
</feature>
<dbReference type="Gene3D" id="3.40.1090.10">
    <property type="entry name" value="Cytosolic phospholipase A2 catalytic domain"/>
    <property type="match status" value="2"/>
</dbReference>
<evidence type="ECO:0000313" key="6">
    <source>
        <dbReference type="EMBL" id="GAA5190454.1"/>
    </source>
</evidence>
<keyword evidence="7" id="KW-1185">Reference proteome</keyword>
<dbReference type="EMBL" id="BAABLF010000008">
    <property type="protein sequence ID" value="GAA5190454.1"/>
    <property type="molecule type" value="Genomic_DNA"/>
</dbReference>
<dbReference type="RefSeq" id="WP_345316446.1">
    <property type="nucleotide sequence ID" value="NZ_BAABLF010000008.1"/>
</dbReference>
<reference evidence="7" key="1">
    <citation type="journal article" date="2019" name="Int. J. Syst. Evol. Microbiol.">
        <title>The Global Catalogue of Microorganisms (GCM) 10K type strain sequencing project: providing services to taxonomists for standard genome sequencing and annotation.</title>
        <authorList>
            <consortium name="The Broad Institute Genomics Platform"/>
            <consortium name="The Broad Institute Genome Sequencing Center for Infectious Disease"/>
            <person name="Wu L."/>
            <person name="Ma J."/>
        </authorList>
    </citation>
    <scope>NUCLEOTIDE SEQUENCE [LARGE SCALE GENOMIC DNA]</scope>
    <source>
        <strain evidence="7">JCM 18720</strain>
    </source>
</reference>
<evidence type="ECO:0000256" key="4">
    <source>
        <dbReference type="PROSITE-ProRule" id="PRU01161"/>
    </source>
</evidence>
<feature type="domain" description="PNPLA" evidence="5">
    <location>
        <begin position="11"/>
        <end position="218"/>
    </location>
</feature>
<accession>A0ABP9S237</accession>
<evidence type="ECO:0000256" key="3">
    <source>
        <dbReference type="ARBA" id="ARBA00023098"/>
    </source>
</evidence>
<dbReference type="InterPro" id="IPR002641">
    <property type="entry name" value="PNPLA_dom"/>
</dbReference>
<feature type="active site" description="Proton acceptor" evidence="4">
    <location>
        <position position="205"/>
    </location>
</feature>
<evidence type="ECO:0000256" key="2">
    <source>
        <dbReference type="ARBA" id="ARBA00022963"/>
    </source>
</evidence>
<dbReference type="InterPro" id="IPR016035">
    <property type="entry name" value="Acyl_Trfase/lysoPLipase"/>
</dbReference>
<dbReference type="SUPFAM" id="SSF52151">
    <property type="entry name" value="FabD/lysophospholipase-like"/>
    <property type="match status" value="1"/>
</dbReference>
<proteinExistence type="predicted"/>
<sequence>MTSQHLNGYGLQLSGGGARAAYQIGVLKAVAELYPRNHGLPFPILCGTSAGAINAVTLACYASCFHLGVRKLEYIWRHFQTHQVYRADPVGVSRQLLRLLHRGDGKPPSLFDSAPLRDLIHQVLPLERLERHIEQGYLRAVTLSATRYYHPCSVSFYQGHPEIVPWRRSRRFGQPTTITAEHLMASAAIPFVFPSIQLDNDHYGDGSVLQMSPLSPPIHLGAERILVVNLDSPHRALPLTQRRRAPDSSDIAGHLLDTIFSDTLNSDLERLERINRSLSLIPPKQRPSQPLKVIETLVLKPSEDIDAIARQHYRKLPWAVRWMLKGIGVDGDSESSLLSYMMFEAPYCSTLIELGYHDALARQGELKHFFRLN</sequence>
<dbReference type="Pfam" id="PF01734">
    <property type="entry name" value="Patatin"/>
    <property type="match status" value="1"/>
</dbReference>
<gene>
    <name evidence="6" type="ORF">GCM10025772_15150</name>
</gene>
<comment type="caution">
    <text evidence="6">The sequence shown here is derived from an EMBL/GenBank/DDBJ whole genome shotgun (WGS) entry which is preliminary data.</text>
</comment>
<protein>
    <submittedName>
        <fullName evidence="6">Patatin-like phospholipase family protein</fullName>
    </submittedName>
</protein>
<keyword evidence="3 4" id="KW-0443">Lipid metabolism</keyword>
<name>A0ABP9S237_9GAMM</name>
<dbReference type="PANTHER" id="PTHR14226:SF57">
    <property type="entry name" value="BLR7027 PROTEIN"/>
    <property type="match status" value="1"/>
</dbReference>